<dbReference type="Proteomes" id="UP000000440">
    <property type="component" value="Chromosome"/>
</dbReference>
<dbReference type="EnsemblBacteria" id="BAC07612">
    <property type="protein sequence ID" value="BAC07612"/>
    <property type="gene ID" value="BAC07612"/>
</dbReference>
<dbReference type="STRING" id="197221.gene:10746637"/>
<evidence type="ECO:0000313" key="2">
    <source>
        <dbReference type="Proteomes" id="UP000000440"/>
    </source>
</evidence>
<dbReference type="PATRIC" id="fig|197221.4.peg.60"/>
<dbReference type="Pfam" id="PF06051">
    <property type="entry name" value="DUF928"/>
    <property type="match status" value="1"/>
</dbReference>
<organism evidence="1 2">
    <name type="scientific">Thermosynechococcus vestitus (strain NIES-2133 / IAM M-273 / BP-1)</name>
    <dbReference type="NCBI Taxonomy" id="197221"/>
    <lineage>
        <taxon>Bacteria</taxon>
        <taxon>Bacillati</taxon>
        <taxon>Cyanobacteriota</taxon>
        <taxon>Cyanophyceae</taxon>
        <taxon>Acaryochloridales</taxon>
        <taxon>Thermosynechococcaceae</taxon>
        <taxon>Thermosynechococcus</taxon>
    </lineage>
</organism>
<dbReference type="KEGG" id="tel:tlr0059"/>
<dbReference type="EMBL" id="BA000039">
    <property type="protein sequence ID" value="BAC07612.1"/>
    <property type="molecule type" value="Genomic_DNA"/>
</dbReference>
<protein>
    <submittedName>
        <fullName evidence="1">Tlr0059 protein</fullName>
    </submittedName>
</protein>
<accession>Q8DMQ2</accession>
<proteinExistence type="predicted"/>
<reference evidence="1 2" key="1">
    <citation type="journal article" date="2002" name="DNA Res.">
        <title>Complete genome structure of the thermophilic cyanobacterium Thermosynechococcus elongatus BP-1.</title>
        <authorList>
            <person name="Nakamura Y."/>
            <person name="Kaneko T."/>
            <person name="Sato S."/>
            <person name="Ikeuchi M."/>
            <person name="Katoh H."/>
            <person name="Sasamoto S."/>
            <person name="Watanabe A."/>
            <person name="Iriguchi M."/>
            <person name="Kawashima K."/>
            <person name="Kimura T."/>
            <person name="Kishida Y."/>
            <person name="Kiyokawa C."/>
            <person name="Kohara M."/>
            <person name="Matsumoto M."/>
            <person name="Matsuno A."/>
            <person name="Nakazaki N."/>
            <person name="Shimpo S."/>
            <person name="Sugimoto M."/>
            <person name="Takeuchi C."/>
            <person name="Yamada M."/>
            <person name="Tabata S."/>
        </authorList>
    </citation>
    <scope>NUCLEOTIDE SEQUENCE [LARGE SCALE GENOMIC DNA]</scope>
    <source>
        <strain evidence="2">IAM M-273 / NIES-2133 / BP-1</strain>
    </source>
</reference>
<keyword evidence="2" id="KW-1185">Reference proteome</keyword>
<gene>
    <name evidence="1" type="ordered locus">tlr0059</name>
</gene>
<evidence type="ECO:0000313" key="1">
    <source>
        <dbReference type="EMBL" id="BAC07612.1"/>
    </source>
</evidence>
<dbReference type="AlphaFoldDB" id="Q8DMQ2"/>
<dbReference type="InterPro" id="IPR010328">
    <property type="entry name" value="DUF928"/>
</dbReference>
<sequence length="247" mass="26968">MRIKDMAIQFGIRPVAVPLSLAAVMIPAIAHASWASYRPPANIGRPGNREGAATRIARPMLLRESTGDTESCLTEPKQTVVALVPRDNNGLSSTPTPTLYSFIPANRGATLTLTLRAPQGTEVYRQERPAPTAAGIIGWPVENVSLKSGVDYQWQLTLTCTNGTTVLKTVSWFRPVPLSQSQQQRIVQAKDAVDAFAMAGYWYDALNQLAKQRLAQPENAQLQQKWQALLQSSPVQLSNVADQPLLP</sequence>
<name>Q8DMQ2_THEVB</name>